<dbReference type="EMBL" id="CP106982">
    <property type="protein sequence ID" value="UYF95274.1"/>
    <property type="molecule type" value="Genomic_DNA"/>
</dbReference>
<dbReference type="InterPro" id="IPR029058">
    <property type="entry name" value="AB_hydrolase_fold"/>
</dbReference>
<sequence>MTPFQRYIAEEIAVDHADGLLTRREALRRLGLLGLTLTAASSLLAACANENGSPATPSATPGATSGTPAPTSPVAPPGSADAVATEAITFPGPDGRTLQGAWAPAADPRGAVLVVHENKGLNDHIRSVAGRLAGAGYSALAIDLLSEEGGTASFADPAQATAALSTVPPQRFSQDMRSGIDELTQRVPDRRIGAVGFCFGGGMTWLLLTTGDPRLAAAVPFYGPLPDGADFAGSRAAVLAVYAELDQRVNASRDAATAALERAGLVHEVVTYPGADHAFFNDTGPRYNADAAAQAYDRMLAWFGTHLG</sequence>
<dbReference type="Gene3D" id="3.40.50.1820">
    <property type="entry name" value="alpha/beta hydrolase"/>
    <property type="match status" value="1"/>
</dbReference>
<dbReference type="Proteomes" id="UP001163947">
    <property type="component" value="Chromosome"/>
</dbReference>
<dbReference type="InterPro" id="IPR002925">
    <property type="entry name" value="Dienelactn_hydro"/>
</dbReference>
<feature type="domain" description="Dienelactone hydrolase" evidence="2">
    <location>
        <begin position="104"/>
        <end position="306"/>
    </location>
</feature>
<name>A0AA46PJ40_9NOCA</name>
<reference evidence="3" key="1">
    <citation type="submission" date="2022-09" db="EMBL/GenBank/DDBJ databases">
        <title>The genome sequence of Rhodococcus aetherivorans N1.</title>
        <authorList>
            <person name="Jiang W."/>
        </authorList>
    </citation>
    <scope>NUCLEOTIDE SEQUENCE</scope>
    <source>
        <strain evidence="3">N1</strain>
    </source>
</reference>
<protein>
    <submittedName>
        <fullName evidence="3">Dienelactone hydrolase family protein</fullName>
    </submittedName>
</protein>
<dbReference type="PANTHER" id="PTHR46623">
    <property type="entry name" value="CARBOXYMETHYLENEBUTENOLIDASE-RELATED"/>
    <property type="match status" value="1"/>
</dbReference>
<dbReference type="GeneID" id="83619911"/>
<accession>A0AA46PJ40</accession>
<dbReference type="Pfam" id="PF01738">
    <property type="entry name" value="DLH"/>
    <property type="match status" value="1"/>
</dbReference>
<dbReference type="GO" id="GO:0016787">
    <property type="term" value="F:hydrolase activity"/>
    <property type="evidence" value="ECO:0007669"/>
    <property type="project" value="UniProtKB-KW"/>
</dbReference>
<evidence type="ECO:0000313" key="4">
    <source>
        <dbReference type="Proteomes" id="UP001163947"/>
    </source>
</evidence>
<feature type="region of interest" description="Disordered" evidence="1">
    <location>
        <begin position="51"/>
        <end position="81"/>
    </location>
</feature>
<dbReference type="InterPro" id="IPR051049">
    <property type="entry name" value="Dienelactone_hydrolase-like"/>
</dbReference>
<gene>
    <name evidence="3" type="ORF">OCS65_05800</name>
</gene>
<proteinExistence type="predicted"/>
<organism evidence="3 4">
    <name type="scientific">Rhodococcus aetherivorans</name>
    <dbReference type="NCBI Taxonomy" id="191292"/>
    <lineage>
        <taxon>Bacteria</taxon>
        <taxon>Bacillati</taxon>
        <taxon>Actinomycetota</taxon>
        <taxon>Actinomycetes</taxon>
        <taxon>Mycobacteriales</taxon>
        <taxon>Nocardiaceae</taxon>
        <taxon>Rhodococcus</taxon>
    </lineage>
</organism>
<dbReference type="SUPFAM" id="SSF53474">
    <property type="entry name" value="alpha/beta-Hydrolases"/>
    <property type="match status" value="1"/>
</dbReference>
<keyword evidence="3" id="KW-0378">Hydrolase</keyword>
<feature type="compositionally biased region" description="Low complexity" evidence="1">
    <location>
        <begin position="51"/>
        <end position="69"/>
    </location>
</feature>
<evidence type="ECO:0000313" key="3">
    <source>
        <dbReference type="EMBL" id="UYF95274.1"/>
    </source>
</evidence>
<dbReference type="RefSeq" id="WP_006940256.1">
    <property type="nucleotide sequence ID" value="NZ_CAVJ010000154.1"/>
</dbReference>
<evidence type="ECO:0000259" key="2">
    <source>
        <dbReference type="Pfam" id="PF01738"/>
    </source>
</evidence>
<dbReference type="AlphaFoldDB" id="A0AA46PJ40"/>
<dbReference type="PANTHER" id="PTHR46623:SF6">
    <property type="entry name" value="ALPHA_BETA-HYDROLASES SUPERFAMILY PROTEIN"/>
    <property type="match status" value="1"/>
</dbReference>
<evidence type="ECO:0000256" key="1">
    <source>
        <dbReference type="SAM" id="MobiDB-lite"/>
    </source>
</evidence>